<evidence type="ECO:0000313" key="2">
    <source>
        <dbReference type="Proteomes" id="UP000652761"/>
    </source>
</evidence>
<organism evidence="1 2">
    <name type="scientific">Colocasia esculenta</name>
    <name type="common">Wild taro</name>
    <name type="synonym">Arum esculentum</name>
    <dbReference type="NCBI Taxonomy" id="4460"/>
    <lineage>
        <taxon>Eukaryota</taxon>
        <taxon>Viridiplantae</taxon>
        <taxon>Streptophyta</taxon>
        <taxon>Embryophyta</taxon>
        <taxon>Tracheophyta</taxon>
        <taxon>Spermatophyta</taxon>
        <taxon>Magnoliopsida</taxon>
        <taxon>Liliopsida</taxon>
        <taxon>Araceae</taxon>
        <taxon>Aroideae</taxon>
        <taxon>Colocasieae</taxon>
        <taxon>Colocasia</taxon>
    </lineage>
</organism>
<dbReference type="EMBL" id="NMUH01005221">
    <property type="protein sequence ID" value="MQM12172.1"/>
    <property type="molecule type" value="Genomic_DNA"/>
</dbReference>
<comment type="caution">
    <text evidence="1">The sequence shown here is derived from an EMBL/GenBank/DDBJ whole genome shotgun (WGS) entry which is preliminary data.</text>
</comment>
<dbReference type="AlphaFoldDB" id="A0A843WNI7"/>
<dbReference type="Proteomes" id="UP000652761">
    <property type="component" value="Unassembled WGS sequence"/>
</dbReference>
<name>A0A843WNI7_COLES</name>
<sequence>VRPRMNLTLKRMGTTRSKMWYRWDRTPQMDKEMLQHMKVIHKGCSGMLKLKHYKGKTFEDVVTSITAGVRDANGPLNSV</sequence>
<keyword evidence="2" id="KW-1185">Reference proteome</keyword>
<protein>
    <submittedName>
        <fullName evidence="1">Uncharacterized protein</fullName>
    </submittedName>
</protein>
<evidence type="ECO:0000313" key="1">
    <source>
        <dbReference type="EMBL" id="MQM12172.1"/>
    </source>
</evidence>
<reference evidence="1" key="1">
    <citation type="submission" date="2017-07" db="EMBL/GenBank/DDBJ databases">
        <title>Taro Niue Genome Assembly and Annotation.</title>
        <authorList>
            <person name="Atibalentja N."/>
            <person name="Keating K."/>
            <person name="Fields C.J."/>
        </authorList>
    </citation>
    <scope>NUCLEOTIDE SEQUENCE</scope>
    <source>
        <strain evidence="1">Niue_2</strain>
        <tissue evidence="1">Leaf</tissue>
    </source>
</reference>
<gene>
    <name evidence="1" type="ORF">Taro_045087</name>
</gene>
<accession>A0A843WNI7</accession>
<feature type="non-terminal residue" evidence="1">
    <location>
        <position position="79"/>
    </location>
</feature>
<proteinExistence type="predicted"/>